<comment type="similarity">
    <text evidence="1">Belongs to the CdaR family.</text>
</comment>
<dbReference type="Proteomes" id="UP001500503">
    <property type="component" value="Unassembled WGS sequence"/>
</dbReference>
<dbReference type="EMBL" id="BAABHF010000024">
    <property type="protein sequence ID" value="GAA4498831.1"/>
    <property type="molecule type" value="Genomic_DNA"/>
</dbReference>
<dbReference type="Gene3D" id="1.10.10.2840">
    <property type="entry name" value="PucR C-terminal helix-turn-helix domain"/>
    <property type="match status" value="1"/>
</dbReference>
<feature type="domain" description="PucR C-terminal helix-turn-helix" evidence="3">
    <location>
        <begin position="440"/>
        <end position="498"/>
    </location>
</feature>
<dbReference type="InterPro" id="IPR042070">
    <property type="entry name" value="PucR_C-HTH_sf"/>
</dbReference>
<dbReference type="InterPro" id="IPR051448">
    <property type="entry name" value="CdaR-like_regulators"/>
</dbReference>
<evidence type="ECO:0000313" key="6">
    <source>
        <dbReference type="Proteomes" id="UP001500503"/>
    </source>
</evidence>
<dbReference type="InterPro" id="IPR025736">
    <property type="entry name" value="PucR_C-HTH_dom"/>
</dbReference>
<feature type="domain" description="CdaR GGDEF-like" evidence="4">
    <location>
        <begin position="287"/>
        <end position="389"/>
    </location>
</feature>
<evidence type="ECO:0000256" key="1">
    <source>
        <dbReference type="ARBA" id="ARBA00006754"/>
    </source>
</evidence>
<dbReference type="Pfam" id="PF07905">
    <property type="entry name" value="PucR"/>
    <property type="match status" value="1"/>
</dbReference>
<keyword evidence="6" id="KW-1185">Reference proteome</keyword>
<evidence type="ECO:0000259" key="4">
    <source>
        <dbReference type="Pfam" id="PF17853"/>
    </source>
</evidence>
<reference evidence="6" key="1">
    <citation type="journal article" date="2019" name="Int. J. Syst. Evol. Microbiol.">
        <title>The Global Catalogue of Microorganisms (GCM) 10K type strain sequencing project: providing services to taxonomists for standard genome sequencing and annotation.</title>
        <authorList>
            <consortium name="The Broad Institute Genomics Platform"/>
            <consortium name="The Broad Institute Genome Sequencing Center for Infectious Disease"/>
            <person name="Wu L."/>
            <person name="Ma J."/>
        </authorList>
    </citation>
    <scope>NUCLEOTIDE SEQUENCE [LARGE SCALE GENOMIC DNA]</scope>
    <source>
        <strain evidence="6">JCM 17933</strain>
    </source>
</reference>
<protein>
    <submittedName>
        <fullName evidence="5">PucR family transcriptional regulator</fullName>
    </submittedName>
</protein>
<evidence type="ECO:0000259" key="3">
    <source>
        <dbReference type="Pfam" id="PF13556"/>
    </source>
</evidence>
<dbReference type="Pfam" id="PF13556">
    <property type="entry name" value="HTH_30"/>
    <property type="match status" value="1"/>
</dbReference>
<dbReference type="PANTHER" id="PTHR33744">
    <property type="entry name" value="CARBOHYDRATE DIACID REGULATOR"/>
    <property type="match status" value="1"/>
</dbReference>
<dbReference type="RefSeq" id="WP_345466761.1">
    <property type="nucleotide sequence ID" value="NZ_BAABHF010000024.1"/>
</dbReference>
<evidence type="ECO:0000259" key="2">
    <source>
        <dbReference type="Pfam" id="PF07905"/>
    </source>
</evidence>
<dbReference type="PANTHER" id="PTHR33744:SF1">
    <property type="entry name" value="DNA-BINDING TRANSCRIPTIONAL ACTIVATOR ADER"/>
    <property type="match status" value="1"/>
</dbReference>
<dbReference type="InterPro" id="IPR041522">
    <property type="entry name" value="CdaR_GGDEF"/>
</dbReference>
<gene>
    <name evidence="5" type="ORF">GCM10023191_044670</name>
</gene>
<dbReference type="InterPro" id="IPR012914">
    <property type="entry name" value="PucR_dom"/>
</dbReference>
<dbReference type="Pfam" id="PF17853">
    <property type="entry name" value="GGDEF_2"/>
    <property type="match status" value="1"/>
</dbReference>
<comment type="caution">
    <text evidence="5">The sequence shown here is derived from an EMBL/GenBank/DDBJ whole genome shotgun (WGS) entry which is preliminary data.</text>
</comment>
<proteinExistence type="inferred from homology"/>
<sequence>MPLTVRQLAARADLRLRVVAGEAGLDRAISWVHSSEVGDPTPWLEAGAFLLTTATGHREPGRLADLARRLVAIDAAGIGLAVGVAFDEVPAELREAADAASICVVEVPYETPFVAISQAVAGRIAEERQATLQRALRAHHLLTRAALEQGAVRGVPSVLARTLGGWAAIIGRDGRPLSVSPPAAAAEAEARVPEVRRALGRGIRSLASSEPSGQLVGQALGVRGAEHGHLVVYRDHALEGPEQAVVAAAASLVTYELEHARISAARASRVDEPILRELLRDGLDAGAAARHVRSWGLDPADLAVLAVVPAPGAADGLLERVRAELGAAGARAVATTDARRRVLVLASDADTACAALADATLPGWVGVGAPATAGALAPSRRQAEQAAHIGSQEDRRIARIEDFDGMSLLLAPGGDVGADVLVRRLLHPLLEVERDRGIPLIESLREFLDHNGSWGEASAALGVHRHTLRARMDTVEGVLGRSLDSSYLRLELSLALRAHSLATDSS</sequence>
<accession>A0ABP8Q7U2</accession>
<feature type="domain" description="Purine catabolism PurC-like" evidence="2">
    <location>
        <begin position="11"/>
        <end position="124"/>
    </location>
</feature>
<evidence type="ECO:0000313" key="5">
    <source>
        <dbReference type="EMBL" id="GAA4498831.1"/>
    </source>
</evidence>
<organism evidence="5 6">
    <name type="scientific">Actinoallomurus oryzae</name>
    <dbReference type="NCBI Taxonomy" id="502180"/>
    <lineage>
        <taxon>Bacteria</taxon>
        <taxon>Bacillati</taxon>
        <taxon>Actinomycetota</taxon>
        <taxon>Actinomycetes</taxon>
        <taxon>Streptosporangiales</taxon>
        <taxon>Thermomonosporaceae</taxon>
        <taxon>Actinoallomurus</taxon>
    </lineage>
</organism>
<name>A0ABP8Q7U2_9ACTN</name>